<sequence length="74" mass="8566">MVRDESQKLLVIGGPFDGQRMARVGNEFTEVVGPKNSRYHGRYSYQLRWHPMLKKLVWALPENKSLRLPPADPC</sequence>
<name>A0A0P9N7C0_PSECA</name>
<proteinExistence type="predicted"/>
<evidence type="ECO:0000313" key="1">
    <source>
        <dbReference type="EMBL" id="KPW79407.1"/>
    </source>
</evidence>
<accession>A0A0P9N7C0</accession>
<evidence type="ECO:0000313" key="2">
    <source>
        <dbReference type="Proteomes" id="UP000050564"/>
    </source>
</evidence>
<reference evidence="1 2" key="1">
    <citation type="submission" date="2015-09" db="EMBL/GenBank/DDBJ databases">
        <title>Genome announcement of multiple Pseudomonas syringae strains.</title>
        <authorList>
            <person name="Thakur S."/>
            <person name="Wang P.W."/>
            <person name="Gong Y."/>
            <person name="Weir B.S."/>
            <person name="Guttman D.S."/>
        </authorList>
    </citation>
    <scope>NUCLEOTIDE SEQUENCE [LARGE SCALE GENOMIC DNA]</scope>
    <source>
        <strain evidence="1 2">ICMP2823</strain>
    </source>
</reference>
<dbReference type="AlphaFoldDB" id="A0A0P9N7C0"/>
<dbReference type="EMBL" id="LJPX01000119">
    <property type="protein sequence ID" value="KPW79407.1"/>
    <property type="molecule type" value="Genomic_DNA"/>
</dbReference>
<dbReference type="PATRIC" id="fig|86840.3.peg.6022"/>
<gene>
    <name evidence="1" type="ORF">ALO81_200060</name>
</gene>
<comment type="caution">
    <text evidence="1">The sequence shown here is derived from an EMBL/GenBank/DDBJ whole genome shotgun (WGS) entry which is preliminary data.</text>
</comment>
<protein>
    <submittedName>
        <fullName evidence="1">GntR family transcriptional regulator</fullName>
    </submittedName>
</protein>
<dbReference type="Proteomes" id="UP000050564">
    <property type="component" value="Unassembled WGS sequence"/>
</dbReference>
<organism evidence="1 2">
    <name type="scientific">Pseudomonas cannabina</name>
    <dbReference type="NCBI Taxonomy" id="86840"/>
    <lineage>
        <taxon>Bacteria</taxon>
        <taxon>Pseudomonadati</taxon>
        <taxon>Pseudomonadota</taxon>
        <taxon>Gammaproteobacteria</taxon>
        <taxon>Pseudomonadales</taxon>
        <taxon>Pseudomonadaceae</taxon>
        <taxon>Pseudomonas</taxon>
    </lineage>
</organism>